<proteinExistence type="predicted"/>
<accession>A0A6A4GJE3</accession>
<sequence>MTPSISPSPHSSPAASSSPFKLPENREEAQALFIALKRRAYHFLLTDANSWDMNYNGFNYLMLYNTVVDYFDVKAGTLEAKHTRKLLAWWNKYQQSAAQAVKSSMSFWTTLAAQRAAKAKAVAAQAMIGDTGVVPRPAPVPGAT</sequence>
<feature type="region of interest" description="Disordered" evidence="1">
    <location>
        <begin position="1"/>
        <end position="22"/>
    </location>
</feature>
<evidence type="ECO:0000256" key="1">
    <source>
        <dbReference type="SAM" id="MobiDB-lite"/>
    </source>
</evidence>
<reference evidence="2" key="1">
    <citation type="journal article" date="2019" name="Environ. Microbiol.">
        <title>Fungal ecological strategies reflected in gene transcription - a case study of two litter decomposers.</title>
        <authorList>
            <person name="Barbi F."/>
            <person name="Kohler A."/>
            <person name="Barry K."/>
            <person name="Baskaran P."/>
            <person name="Daum C."/>
            <person name="Fauchery L."/>
            <person name="Ihrmark K."/>
            <person name="Kuo A."/>
            <person name="LaButti K."/>
            <person name="Lipzen A."/>
            <person name="Morin E."/>
            <person name="Grigoriev I.V."/>
            <person name="Henrissat B."/>
            <person name="Lindahl B."/>
            <person name="Martin F."/>
        </authorList>
    </citation>
    <scope>NUCLEOTIDE SEQUENCE</scope>
    <source>
        <strain evidence="2">JB14</strain>
    </source>
</reference>
<dbReference type="Pfam" id="PF20414">
    <property type="entry name" value="DUF6698"/>
    <property type="match status" value="1"/>
</dbReference>
<feature type="compositionally biased region" description="Low complexity" evidence="1">
    <location>
        <begin position="1"/>
        <end position="19"/>
    </location>
</feature>
<organism evidence="2 3">
    <name type="scientific">Gymnopus androsaceus JB14</name>
    <dbReference type="NCBI Taxonomy" id="1447944"/>
    <lineage>
        <taxon>Eukaryota</taxon>
        <taxon>Fungi</taxon>
        <taxon>Dikarya</taxon>
        <taxon>Basidiomycota</taxon>
        <taxon>Agaricomycotina</taxon>
        <taxon>Agaricomycetes</taxon>
        <taxon>Agaricomycetidae</taxon>
        <taxon>Agaricales</taxon>
        <taxon>Marasmiineae</taxon>
        <taxon>Omphalotaceae</taxon>
        <taxon>Gymnopus</taxon>
    </lineage>
</organism>
<evidence type="ECO:0000313" key="2">
    <source>
        <dbReference type="EMBL" id="KAE9385443.1"/>
    </source>
</evidence>
<evidence type="ECO:0000313" key="3">
    <source>
        <dbReference type="Proteomes" id="UP000799118"/>
    </source>
</evidence>
<dbReference type="InterPro" id="IPR046521">
    <property type="entry name" value="DUF6698"/>
</dbReference>
<keyword evidence="3" id="KW-1185">Reference proteome</keyword>
<dbReference type="OrthoDB" id="2662502at2759"/>
<gene>
    <name evidence="2" type="ORF">BT96DRAFT_949840</name>
</gene>
<protein>
    <submittedName>
        <fullName evidence="2">Uncharacterized protein</fullName>
    </submittedName>
</protein>
<name>A0A6A4GJE3_9AGAR</name>
<dbReference type="EMBL" id="ML769985">
    <property type="protein sequence ID" value="KAE9385443.1"/>
    <property type="molecule type" value="Genomic_DNA"/>
</dbReference>
<dbReference type="Proteomes" id="UP000799118">
    <property type="component" value="Unassembled WGS sequence"/>
</dbReference>
<dbReference type="AlphaFoldDB" id="A0A6A4GJE3"/>